<dbReference type="InterPro" id="IPR010099">
    <property type="entry name" value="SDR39U1"/>
</dbReference>
<dbReference type="Proteomes" id="UP000625210">
    <property type="component" value="Unassembled WGS sequence"/>
</dbReference>
<name>A0A8J2VG79_9BACL</name>
<dbReference type="PANTHER" id="PTHR11092:SF0">
    <property type="entry name" value="EPIMERASE FAMILY PROTEIN SDR39U1"/>
    <property type="match status" value="1"/>
</dbReference>
<reference evidence="4" key="2">
    <citation type="submission" date="2020-09" db="EMBL/GenBank/DDBJ databases">
        <authorList>
            <person name="Sun Q."/>
            <person name="Zhou Y."/>
        </authorList>
    </citation>
    <scope>NUCLEOTIDE SEQUENCE</scope>
    <source>
        <strain evidence="4">CGMCC 1.15179</strain>
    </source>
</reference>
<evidence type="ECO:0000313" key="5">
    <source>
        <dbReference type="Proteomes" id="UP000625210"/>
    </source>
</evidence>
<comment type="similarity">
    <text evidence="1">Belongs to the NAD(P)-dependent epimerase/dehydratase family. SDR39U1 subfamily.</text>
</comment>
<evidence type="ECO:0000259" key="2">
    <source>
        <dbReference type="Pfam" id="PF01370"/>
    </source>
</evidence>
<organism evidence="4 5">
    <name type="scientific">Marinithermofilum abyssi</name>
    <dbReference type="NCBI Taxonomy" id="1571185"/>
    <lineage>
        <taxon>Bacteria</taxon>
        <taxon>Bacillati</taxon>
        <taxon>Bacillota</taxon>
        <taxon>Bacilli</taxon>
        <taxon>Bacillales</taxon>
        <taxon>Thermoactinomycetaceae</taxon>
        <taxon>Marinithermofilum</taxon>
    </lineage>
</organism>
<dbReference type="InterPro" id="IPR036291">
    <property type="entry name" value="NAD(P)-bd_dom_sf"/>
</dbReference>
<feature type="domain" description="NAD-dependent epimerase/dehydratase" evidence="2">
    <location>
        <begin position="3"/>
        <end position="215"/>
    </location>
</feature>
<dbReference type="PANTHER" id="PTHR11092">
    <property type="entry name" value="SUGAR NUCLEOTIDE EPIMERASE RELATED"/>
    <property type="match status" value="1"/>
</dbReference>
<gene>
    <name evidence="4" type="ORF">GCM10011571_05890</name>
</gene>
<dbReference type="Pfam" id="PF01370">
    <property type="entry name" value="Epimerase"/>
    <property type="match status" value="1"/>
</dbReference>
<dbReference type="Pfam" id="PF08338">
    <property type="entry name" value="DUF1731"/>
    <property type="match status" value="1"/>
</dbReference>
<dbReference type="AlphaFoldDB" id="A0A8J2VG79"/>
<dbReference type="SUPFAM" id="SSF51735">
    <property type="entry name" value="NAD(P)-binding Rossmann-fold domains"/>
    <property type="match status" value="1"/>
</dbReference>
<proteinExistence type="inferred from homology"/>
<evidence type="ECO:0000313" key="4">
    <source>
        <dbReference type="EMBL" id="GGE07435.1"/>
    </source>
</evidence>
<keyword evidence="5" id="KW-1185">Reference proteome</keyword>
<feature type="domain" description="DUF1731" evidence="3">
    <location>
        <begin position="251"/>
        <end position="297"/>
    </location>
</feature>
<dbReference type="NCBIfam" id="TIGR01777">
    <property type="entry name" value="yfcH"/>
    <property type="match status" value="1"/>
</dbReference>
<dbReference type="RefSeq" id="WP_188646421.1">
    <property type="nucleotide sequence ID" value="NZ_BMHQ01000002.1"/>
</dbReference>
<protein>
    <recommendedName>
        <fullName evidence="6">TIGR01777 family protein</fullName>
    </recommendedName>
</protein>
<evidence type="ECO:0008006" key="6">
    <source>
        <dbReference type="Google" id="ProtNLM"/>
    </source>
</evidence>
<dbReference type="Gene3D" id="3.40.50.720">
    <property type="entry name" value="NAD(P)-binding Rossmann-like Domain"/>
    <property type="match status" value="1"/>
</dbReference>
<comment type="caution">
    <text evidence="4">The sequence shown here is derived from an EMBL/GenBank/DDBJ whole genome shotgun (WGS) entry which is preliminary data.</text>
</comment>
<sequence length="298" mass="33125">MRIAITGSSGLIGQELVRFFSRNGDEITRVVRHPQRDVRHRVTVWDWKQGKIEERALERQDAIIHLAGESISGRWSAKRKQLIRESRVKGTRLLTTTLSRLRHPPRVLLSASAVGYYGNRPGDEPLTEEAAKGEGFLSDVTAEWEQAARTAEAAGIRVVHLRFGMVLSGRGGALAAMLPAFRWGLGGRLGDGRQVMSWISVEEIPEAVRFCLQQEQLSGPVNFVSPQPVTNAEFTRILGTVIHRPTALRLPTPLVRGIFGEMGKELLLSGSRVIPQRLLESGYSFRQPELPSALEQLL</sequence>
<accession>A0A8J2VG79</accession>
<dbReference type="InterPro" id="IPR001509">
    <property type="entry name" value="Epimerase_deHydtase"/>
</dbReference>
<evidence type="ECO:0000256" key="1">
    <source>
        <dbReference type="ARBA" id="ARBA00009353"/>
    </source>
</evidence>
<evidence type="ECO:0000259" key="3">
    <source>
        <dbReference type="Pfam" id="PF08338"/>
    </source>
</evidence>
<dbReference type="InterPro" id="IPR013549">
    <property type="entry name" value="DUF1731"/>
</dbReference>
<reference evidence="4" key="1">
    <citation type="journal article" date="2014" name="Int. J. Syst. Evol. Microbiol.">
        <title>Complete genome sequence of Corynebacterium casei LMG S-19264T (=DSM 44701T), isolated from a smear-ripened cheese.</title>
        <authorList>
            <consortium name="US DOE Joint Genome Institute (JGI-PGF)"/>
            <person name="Walter F."/>
            <person name="Albersmeier A."/>
            <person name="Kalinowski J."/>
            <person name="Ruckert C."/>
        </authorList>
    </citation>
    <scope>NUCLEOTIDE SEQUENCE</scope>
    <source>
        <strain evidence="4">CGMCC 1.15179</strain>
    </source>
</reference>
<dbReference type="EMBL" id="BMHQ01000002">
    <property type="protein sequence ID" value="GGE07435.1"/>
    <property type="molecule type" value="Genomic_DNA"/>
</dbReference>